<sequence>MDQRPHYRQPQVTLPYPIRGIAHTWALSVALFGLQLRTSQATPSPLPASKSFPCNDIRGGCPRKLD</sequence>
<proteinExistence type="predicted"/>
<comment type="caution">
    <text evidence="1">The sequence shown here is derived from an EMBL/GenBank/DDBJ whole genome shotgun (WGS) entry which is preliminary data.</text>
</comment>
<reference evidence="2" key="2">
    <citation type="submission" date="2019-02" db="EMBL/GenBank/DDBJ databases">
        <title>Granulicella sibirica sp. nov., a psychrotolerant acidobacterium isolated from an organic soil layer in forested tundra, West Siberia.</title>
        <authorList>
            <person name="Oshkin I.Y."/>
            <person name="Kulichevskaya I.S."/>
            <person name="Rijpstra W.I.C."/>
            <person name="Sinninghe Damste J.S."/>
            <person name="Rakitin A.L."/>
            <person name="Ravin N.V."/>
            <person name="Dedysh S.N."/>
        </authorList>
    </citation>
    <scope>NUCLEOTIDE SEQUENCE [LARGE SCALE GENOMIC DNA]</scope>
    <source>
        <strain evidence="2">AF10</strain>
    </source>
</reference>
<gene>
    <name evidence="1" type="ORF">GRAN_0595</name>
</gene>
<organism evidence="1 2">
    <name type="scientific">Granulicella sibirica</name>
    <dbReference type="NCBI Taxonomy" id="2479048"/>
    <lineage>
        <taxon>Bacteria</taxon>
        <taxon>Pseudomonadati</taxon>
        <taxon>Acidobacteriota</taxon>
        <taxon>Terriglobia</taxon>
        <taxon>Terriglobales</taxon>
        <taxon>Acidobacteriaceae</taxon>
        <taxon>Granulicella</taxon>
    </lineage>
</organism>
<accession>A0A4Q0T100</accession>
<name>A0A4Q0T100_9BACT</name>
<evidence type="ECO:0000313" key="2">
    <source>
        <dbReference type="Proteomes" id="UP000289437"/>
    </source>
</evidence>
<reference evidence="1 2" key="1">
    <citation type="submission" date="2018-11" db="EMBL/GenBank/DDBJ databases">
        <authorList>
            <person name="Mardanov A.V."/>
            <person name="Ravin N.V."/>
            <person name="Dedysh S.N."/>
        </authorList>
    </citation>
    <scope>NUCLEOTIDE SEQUENCE [LARGE SCALE GENOMIC DNA]</scope>
    <source>
        <strain evidence="1 2">AF10</strain>
    </source>
</reference>
<protein>
    <submittedName>
        <fullName evidence="1">Uncharacterized protein</fullName>
    </submittedName>
</protein>
<dbReference type="AlphaFoldDB" id="A0A4Q0T100"/>
<keyword evidence="2" id="KW-1185">Reference proteome</keyword>
<dbReference type="Proteomes" id="UP000289437">
    <property type="component" value="Unassembled WGS sequence"/>
</dbReference>
<evidence type="ECO:0000313" key="1">
    <source>
        <dbReference type="EMBL" id="RXH57285.1"/>
    </source>
</evidence>
<dbReference type="EMBL" id="RDSM01000001">
    <property type="protein sequence ID" value="RXH57285.1"/>
    <property type="molecule type" value="Genomic_DNA"/>
</dbReference>